<keyword evidence="5" id="KW-1185">Reference proteome</keyword>
<dbReference type="EMBL" id="JACDTQ010002515">
    <property type="protein sequence ID" value="KAF5917800.1"/>
    <property type="molecule type" value="Genomic_DNA"/>
</dbReference>
<proteinExistence type="predicted"/>
<evidence type="ECO:0000256" key="2">
    <source>
        <dbReference type="PROSITE-ProRule" id="PRU00192"/>
    </source>
</evidence>
<dbReference type="PROSITE" id="PS50002">
    <property type="entry name" value="SH3"/>
    <property type="match status" value="1"/>
</dbReference>
<dbReference type="AlphaFoldDB" id="A0A7J7EPR9"/>
<dbReference type="SUPFAM" id="SSF50044">
    <property type="entry name" value="SH3-domain"/>
    <property type="match status" value="1"/>
</dbReference>
<protein>
    <recommendedName>
        <fullName evidence="3">SH3 domain-containing protein</fullName>
    </recommendedName>
</protein>
<evidence type="ECO:0000313" key="4">
    <source>
        <dbReference type="EMBL" id="KAF5917800.1"/>
    </source>
</evidence>
<evidence type="ECO:0000259" key="3">
    <source>
        <dbReference type="PROSITE" id="PS50002"/>
    </source>
</evidence>
<feature type="domain" description="SH3" evidence="3">
    <location>
        <begin position="42"/>
        <end position="75"/>
    </location>
</feature>
<gene>
    <name evidence="4" type="ORF">HPG69_009953</name>
</gene>
<keyword evidence="1 2" id="KW-0728">SH3 domain</keyword>
<name>A0A7J7EPR9_DICBM</name>
<evidence type="ECO:0000256" key="1">
    <source>
        <dbReference type="ARBA" id="ARBA00022443"/>
    </source>
</evidence>
<comment type="caution">
    <text evidence="4">The sequence shown here is derived from an EMBL/GenBank/DDBJ whole genome shotgun (WGS) entry which is preliminary data.</text>
</comment>
<dbReference type="InterPro" id="IPR001452">
    <property type="entry name" value="SH3_domain"/>
</dbReference>
<evidence type="ECO:0000313" key="5">
    <source>
        <dbReference type="Proteomes" id="UP000551758"/>
    </source>
</evidence>
<reference evidence="4 5" key="1">
    <citation type="journal article" date="2020" name="Mol. Biol. Evol.">
        <title>Interspecific Gene Flow and the Evolution of Specialization in Black and White Rhinoceros.</title>
        <authorList>
            <person name="Moodley Y."/>
            <person name="Westbury M.V."/>
            <person name="Russo I.M."/>
            <person name="Gopalakrishnan S."/>
            <person name="Rakotoarivelo A."/>
            <person name="Olsen R.A."/>
            <person name="Prost S."/>
            <person name="Tunstall T."/>
            <person name="Ryder O.A."/>
            <person name="Dalen L."/>
            <person name="Bruford M.W."/>
        </authorList>
    </citation>
    <scope>NUCLEOTIDE SEQUENCE [LARGE SCALE GENOMIC DNA]</scope>
    <source>
        <strain evidence="4">SBR-YM</strain>
        <tissue evidence="4">Skin</tissue>
    </source>
</reference>
<dbReference type="PRINTS" id="PR00452">
    <property type="entry name" value="SH3DOMAIN"/>
</dbReference>
<dbReference type="InterPro" id="IPR036028">
    <property type="entry name" value="SH3-like_dom_sf"/>
</dbReference>
<organism evidence="4 5">
    <name type="scientific">Diceros bicornis minor</name>
    <name type="common">South-central black rhinoceros</name>
    <dbReference type="NCBI Taxonomy" id="77932"/>
    <lineage>
        <taxon>Eukaryota</taxon>
        <taxon>Metazoa</taxon>
        <taxon>Chordata</taxon>
        <taxon>Craniata</taxon>
        <taxon>Vertebrata</taxon>
        <taxon>Euteleostomi</taxon>
        <taxon>Mammalia</taxon>
        <taxon>Eutheria</taxon>
        <taxon>Laurasiatheria</taxon>
        <taxon>Perissodactyla</taxon>
        <taxon>Rhinocerotidae</taxon>
        <taxon>Diceros</taxon>
    </lineage>
</organism>
<dbReference type="Gene3D" id="2.30.30.40">
    <property type="entry name" value="SH3 Domains"/>
    <property type="match status" value="1"/>
</dbReference>
<dbReference type="Pfam" id="PF00018">
    <property type="entry name" value="SH3_1"/>
    <property type="match status" value="1"/>
</dbReference>
<dbReference type="Proteomes" id="UP000551758">
    <property type="component" value="Unassembled WGS sequence"/>
</dbReference>
<sequence length="75" mass="8346">MVDRRRWVAEGVGGLGGRSELVLGGPARRRDAPLRPLLALWGGVTTFVALYDYESRTETDLSFKKGERLQIVNNT</sequence>
<accession>A0A7J7EPR9</accession>